<dbReference type="STRING" id="28128.HMPREF3226_00469"/>
<sequence length="76" mass="8972">MPKNLPWRIFAVQLRQEMSATKELWHGDTSPIGSQKVSFYHPKAHLSQRKSYPVDFQAVIKIMKLPYSWQFFSVSF</sequence>
<dbReference type="Proteomes" id="UP000070533">
    <property type="component" value="Unassembled WGS sequence"/>
</dbReference>
<evidence type="ECO:0000313" key="2">
    <source>
        <dbReference type="Proteomes" id="UP000070533"/>
    </source>
</evidence>
<protein>
    <submittedName>
        <fullName evidence="1">Uncharacterized protein</fullName>
    </submittedName>
</protein>
<dbReference type="AlphaFoldDB" id="A0A133QK32"/>
<proteinExistence type="predicted"/>
<keyword evidence="2" id="KW-1185">Reference proteome</keyword>
<gene>
    <name evidence="1" type="ORF">HMPREF3226_00469</name>
</gene>
<dbReference type="PATRIC" id="fig|28128.5.peg.472"/>
<dbReference type="EMBL" id="LRQG01000019">
    <property type="protein sequence ID" value="KXA43224.1"/>
    <property type="molecule type" value="Genomic_DNA"/>
</dbReference>
<name>A0A133QK32_9BACT</name>
<organism evidence="1 2">
    <name type="scientific">Prevotella corporis</name>
    <dbReference type="NCBI Taxonomy" id="28128"/>
    <lineage>
        <taxon>Bacteria</taxon>
        <taxon>Pseudomonadati</taxon>
        <taxon>Bacteroidota</taxon>
        <taxon>Bacteroidia</taxon>
        <taxon>Bacteroidales</taxon>
        <taxon>Prevotellaceae</taxon>
        <taxon>Prevotella</taxon>
    </lineage>
</organism>
<dbReference type="RefSeq" id="WP_060940173.1">
    <property type="nucleotide sequence ID" value="NZ_KQ957197.1"/>
</dbReference>
<evidence type="ECO:0000313" key="1">
    <source>
        <dbReference type="EMBL" id="KXA43224.1"/>
    </source>
</evidence>
<reference evidence="2" key="1">
    <citation type="submission" date="2016-01" db="EMBL/GenBank/DDBJ databases">
        <authorList>
            <person name="Mitreva M."/>
            <person name="Pepin K.H."/>
            <person name="Mihindukulasuriya K.A."/>
            <person name="Fulton R."/>
            <person name="Fronick C."/>
            <person name="O'Laughlin M."/>
            <person name="Miner T."/>
            <person name="Herter B."/>
            <person name="Rosa B.A."/>
            <person name="Cordes M."/>
            <person name="Tomlinson C."/>
            <person name="Wollam A."/>
            <person name="Palsikar V.B."/>
            <person name="Mardis E.R."/>
            <person name="Wilson R.K."/>
        </authorList>
    </citation>
    <scope>NUCLEOTIDE SEQUENCE [LARGE SCALE GENOMIC DNA]</scope>
    <source>
        <strain evidence="2">MJR7716</strain>
    </source>
</reference>
<comment type="caution">
    <text evidence="1">The sequence shown here is derived from an EMBL/GenBank/DDBJ whole genome shotgun (WGS) entry which is preliminary data.</text>
</comment>
<accession>A0A133QK32</accession>